<reference evidence="2" key="1">
    <citation type="submission" date="2021-01" db="EMBL/GenBank/DDBJ databases">
        <authorList>
            <person name="Kaushik A."/>
        </authorList>
    </citation>
    <scope>NUCLEOTIDE SEQUENCE</scope>
    <source>
        <strain evidence="2">AG5</strain>
    </source>
</reference>
<protein>
    <submittedName>
        <fullName evidence="2">Uncharacterized protein</fullName>
    </submittedName>
</protein>
<dbReference type="EMBL" id="CAJNJQ010000408">
    <property type="protein sequence ID" value="CAE7076378.1"/>
    <property type="molecule type" value="Genomic_DNA"/>
</dbReference>
<name>A0A8H3DTH1_9AGAM</name>
<gene>
    <name evidence="2" type="ORF">RDB_LOCUS20031</name>
</gene>
<feature type="compositionally biased region" description="Low complexity" evidence="1">
    <location>
        <begin position="9"/>
        <end position="26"/>
    </location>
</feature>
<dbReference type="AlphaFoldDB" id="A0A8H3DTH1"/>
<sequence>MSKRLASFGGPSTPTSSPITTTPTKSGGKKKHPTPRKSKQDETETQRLVRSALKRTAIELERWEACTKYVVADAKAMMDQATELDNVLGSLSSEVQPRFRIVTRNLSRIEFHRGEMKSKLGVANGVIITIAKRANKLEQALTQFVQTNGVEAAEKIPLWTGKTWSLGQHVLHIHKLLRPLNRFQFTAREISEKIIAYGLSGGFNSEESRSGLDHLVPTVPTFEETRGAMALWAAEIKLVEEVVKEWVEMCALEVAGWEKVLEPEVHSSDDEETD</sequence>
<comment type="caution">
    <text evidence="2">The sequence shown here is derived from an EMBL/GenBank/DDBJ whole genome shotgun (WGS) entry which is preliminary data.</text>
</comment>
<dbReference type="Proteomes" id="UP000663827">
    <property type="component" value="Unassembled WGS sequence"/>
</dbReference>
<feature type="region of interest" description="Disordered" evidence="1">
    <location>
        <begin position="1"/>
        <end position="47"/>
    </location>
</feature>
<feature type="compositionally biased region" description="Basic and acidic residues" evidence="1">
    <location>
        <begin position="38"/>
        <end position="47"/>
    </location>
</feature>
<organism evidence="2 3">
    <name type="scientific">Rhizoctonia solani</name>
    <dbReference type="NCBI Taxonomy" id="456999"/>
    <lineage>
        <taxon>Eukaryota</taxon>
        <taxon>Fungi</taxon>
        <taxon>Dikarya</taxon>
        <taxon>Basidiomycota</taxon>
        <taxon>Agaricomycotina</taxon>
        <taxon>Agaricomycetes</taxon>
        <taxon>Cantharellales</taxon>
        <taxon>Ceratobasidiaceae</taxon>
        <taxon>Rhizoctonia</taxon>
    </lineage>
</organism>
<proteinExistence type="predicted"/>
<feature type="compositionally biased region" description="Basic residues" evidence="1">
    <location>
        <begin position="27"/>
        <end position="37"/>
    </location>
</feature>
<evidence type="ECO:0000313" key="2">
    <source>
        <dbReference type="EMBL" id="CAE7076378.1"/>
    </source>
</evidence>
<accession>A0A8H3DTH1</accession>
<evidence type="ECO:0000256" key="1">
    <source>
        <dbReference type="SAM" id="MobiDB-lite"/>
    </source>
</evidence>
<evidence type="ECO:0000313" key="3">
    <source>
        <dbReference type="Proteomes" id="UP000663827"/>
    </source>
</evidence>